<evidence type="ECO:0000313" key="2">
    <source>
        <dbReference type="EMBL" id="SVA11495.1"/>
    </source>
</evidence>
<dbReference type="InterPro" id="IPR052585">
    <property type="entry name" value="Lipid_raft_assoc_Zn_ADH"/>
</dbReference>
<dbReference type="SUPFAM" id="SSF50129">
    <property type="entry name" value="GroES-like"/>
    <property type="match status" value="1"/>
</dbReference>
<reference evidence="2" key="1">
    <citation type="submission" date="2018-05" db="EMBL/GenBank/DDBJ databases">
        <authorList>
            <person name="Lanie J.A."/>
            <person name="Ng W.-L."/>
            <person name="Kazmierczak K.M."/>
            <person name="Andrzejewski T.M."/>
            <person name="Davidsen T.M."/>
            <person name="Wayne K.J."/>
            <person name="Tettelin H."/>
            <person name="Glass J.I."/>
            <person name="Rusch D."/>
            <person name="Podicherti R."/>
            <person name="Tsui H.-C.T."/>
            <person name="Winkler M.E."/>
        </authorList>
    </citation>
    <scope>NUCLEOTIDE SEQUENCE</scope>
</reference>
<dbReference type="SUPFAM" id="SSF51735">
    <property type="entry name" value="NAD(P)-binding Rossmann-fold domains"/>
    <property type="match status" value="1"/>
</dbReference>
<dbReference type="Gene3D" id="3.40.50.720">
    <property type="entry name" value="NAD(P)-binding Rossmann-like Domain"/>
    <property type="match status" value="1"/>
</dbReference>
<dbReference type="PANTHER" id="PTHR43482">
    <property type="entry name" value="PROTEIN AST1-RELATED"/>
    <property type="match status" value="1"/>
</dbReference>
<dbReference type="Gene3D" id="3.90.180.10">
    <property type="entry name" value="Medium-chain alcohol dehydrogenases, catalytic domain"/>
    <property type="match status" value="1"/>
</dbReference>
<dbReference type="PANTHER" id="PTHR43482:SF1">
    <property type="entry name" value="PROTEIN AST1-RELATED"/>
    <property type="match status" value="1"/>
</dbReference>
<dbReference type="AlphaFoldDB" id="A0A381T5P7"/>
<dbReference type="GO" id="GO:0016491">
    <property type="term" value="F:oxidoreductase activity"/>
    <property type="evidence" value="ECO:0007669"/>
    <property type="project" value="InterPro"/>
</dbReference>
<dbReference type="InterPro" id="IPR011032">
    <property type="entry name" value="GroES-like_sf"/>
</dbReference>
<feature type="domain" description="Enoyl reductase (ER)" evidence="1">
    <location>
        <begin position="10"/>
        <end position="310"/>
    </location>
</feature>
<dbReference type="CDD" id="cd05289">
    <property type="entry name" value="MDR_like_2"/>
    <property type="match status" value="1"/>
</dbReference>
<name>A0A381T5P7_9ZZZZ</name>
<evidence type="ECO:0000259" key="1">
    <source>
        <dbReference type="SMART" id="SM00829"/>
    </source>
</evidence>
<proteinExistence type="predicted"/>
<dbReference type="Pfam" id="PF08240">
    <property type="entry name" value="ADH_N"/>
    <property type="match status" value="1"/>
</dbReference>
<dbReference type="InterPro" id="IPR020843">
    <property type="entry name" value="ER"/>
</dbReference>
<dbReference type="InterPro" id="IPR036291">
    <property type="entry name" value="NAD(P)-bd_dom_sf"/>
</dbReference>
<dbReference type="InterPro" id="IPR013154">
    <property type="entry name" value="ADH-like_N"/>
</dbReference>
<accession>A0A381T5P7</accession>
<sequence>MKAVGFKNFGGPEVLEIMEVPEVCPGPGEVRIRNYASAVNPTDIVSRSGLIAQFQKDFSLPCVPGMDIAGIVDQVGDGIKTDIKVGDRVMGMVIPKGDYGAYREQIILDQYAVVRSPKNSSHTESCTLPMNSLTARLSLDLLNLKSGQVIAVTGGPGAYGGYAIQLAKADGLIVIADSNESDKQLLNDLGVDHIIPRGDNFSEKIRGIYPDGVDGLADGALLNELAIGAVKDGGSFTSIRGFKGDPQRDIKFSTTWVRDYNCDFEKLDKIRQQVEDGLITLRVADTVTPENASEAHKRLDAGGTRGRMVINWE</sequence>
<dbReference type="EMBL" id="UINC01004063">
    <property type="protein sequence ID" value="SVA11495.1"/>
    <property type="molecule type" value="Genomic_DNA"/>
</dbReference>
<gene>
    <name evidence="2" type="ORF">METZ01_LOCUS64349</name>
</gene>
<protein>
    <recommendedName>
        <fullName evidence="1">Enoyl reductase (ER) domain-containing protein</fullName>
    </recommendedName>
</protein>
<organism evidence="2">
    <name type="scientific">marine metagenome</name>
    <dbReference type="NCBI Taxonomy" id="408172"/>
    <lineage>
        <taxon>unclassified sequences</taxon>
        <taxon>metagenomes</taxon>
        <taxon>ecological metagenomes</taxon>
    </lineage>
</organism>
<dbReference type="SMART" id="SM00829">
    <property type="entry name" value="PKS_ER"/>
    <property type="match status" value="1"/>
</dbReference>
<dbReference type="Pfam" id="PF13602">
    <property type="entry name" value="ADH_zinc_N_2"/>
    <property type="match status" value="1"/>
</dbReference>